<evidence type="ECO:0000313" key="2">
    <source>
        <dbReference type="EMBL" id="VDL73662.1"/>
    </source>
</evidence>
<feature type="region of interest" description="Disordered" evidence="1">
    <location>
        <begin position="1"/>
        <end position="39"/>
    </location>
</feature>
<gene>
    <name evidence="2" type="ORF">NBR_LOCUS10073</name>
</gene>
<dbReference type="WBParaSite" id="NBR_0001007201-mRNA-1">
    <property type="protein sequence ID" value="NBR_0001007201-mRNA-1"/>
    <property type="gene ID" value="NBR_0001007201"/>
</dbReference>
<accession>A0A0N4Y2V3</accession>
<dbReference type="EMBL" id="UYSL01020249">
    <property type="protein sequence ID" value="VDL73662.1"/>
    <property type="molecule type" value="Genomic_DNA"/>
</dbReference>
<organism evidence="4">
    <name type="scientific">Nippostrongylus brasiliensis</name>
    <name type="common">Rat hookworm</name>
    <dbReference type="NCBI Taxonomy" id="27835"/>
    <lineage>
        <taxon>Eukaryota</taxon>
        <taxon>Metazoa</taxon>
        <taxon>Ecdysozoa</taxon>
        <taxon>Nematoda</taxon>
        <taxon>Chromadorea</taxon>
        <taxon>Rhabditida</taxon>
        <taxon>Rhabditina</taxon>
        <taxon>Rhabditomorpha</taxon>
        <taxon>Strongyloidea</taxon>
        <taxon>Heligmosomidae</taxon>
        <taxon>Nippostrongylus</taxon>
    </lineage>
</organism>
<dbReference type="AlphaFoldDB" id="A0A0N4Y2V3"/>
<protein>
    <submittedName>
        <fullName evidence="2 4">Uncharacterized protein</fullName>
    </submittedName>
</protein>
<dbReference type="Proteomes" id="UP000271162">
    <property type="component" value="Unassembled WGS sequence"/>
</dbReference>
<reference evidence="4" key="1">
    <citation type="submission" date="2017-02" db="UniProtKB">
        <authorList>
            <consortium name="WormBaseParasite"/>
        </authorList>
    </citation>
    <scope>IDENTIFICATION</scope>
</reference>
<name>A0A0N4Y2V3_NIPBR</name>
<reference evidence="2 3" key="2">
    <citation type="submission" date="2018-11" db="EMBL/GenBank/DDBJ databases">
        <authorList>
            <consortium name="Pathogen Informatics"/>
        </authorList>
    </citation>
    <scope>NUCLEOTIDE SEQUENCE [LARGE SCALE GENOMIC DNA]</scope>
</reference>
<proteinExistence type="predicted"/>
<evidence type="ECO:0000313" key="3">
    <source>
        <dbReference type="Proteomes" id="UP000271162"/>
    </source>
</evidence>
<evidence type="ECO:0000256" key="1">
    <source>
        <dbReference type="SAM" id="MobiDB-lite"/>
    </source>
</evidence>
<evidence type="ECO:0000313" key="4">
    <source>
        <dbReference type="WBParaSite" id="NBR_0001007201-mRNA-1"/>
    </source>
</evidence>
<sequence length="69" mass="7742">MRDQGGHEPTTNSPPPSIDKIQTQDNASHTHMDTHTHYRNPSDALVLIMAIVLLNEMDFPLKHRSVALV</sequence>
<keyword evidence="3" id="KW-1185">Reference proteome</keyword>